<accession>A0A858RR15</accession>
<dbReference type="KEGG" id="luo:HHL09_24415"/>
<sequence length="378" mass="41125">MPRIFLLLLLAFFPTLLHAHQIAEITMSLDLKGEKIEGVVQADAAYMLEEFRGDEDEEAKDLAWLRGQGPDGWAKIEAEAITYWRDCFTLLADGTPIPWTMEIPAFHETAPAFLSEGEPEELPMLDVAVHAQLPPGAKHLDIRWKEPFGVVLVVLTGTGPDAGTKPIMSGEQMTIAERSATEEDLKPKPLSIPDWIKVGFQHILPDGLDHILFVLGLFLLVPKWKPLLGQTLAFTVAHSISLAAATLGWVNLPAQPVEILIAASIAWVGIENLCVKELGKGRLLLVGLFGFIHGLSFASALAGILPKDQPEKLPGALLGFNIGVELGQVALLAIAFACFAWLGDRFVWVKRIGSVLVGLAGLTLLIERASGIDFIPFF</sequence>
<keyword evidence="2" id="KW-0732">Signal</keyword>
<reference evidence="3 4" key="1">
    <citation type="submission" date="2020-04" db="EMBL/GenBank/DDBJ databases">
        <title>Luteolibacter sp. G-1-1-1 isolated from soil.</title>
        <authorList>
            <person name="Dahal R.H."/>
        </authorList>
    </citation>
    <scope>NUCLEOTIDE SEQUENCE [LARGE SCALE GENOMIC DNA]</scope>
    <source>
        <strain evidence="3 4">G-1-1-1</strain>
    </source>
</reference>
<dbReference type="EMBL" id="CP051774">
    <property type="protein sequence ID" value="QJE98789.1"/>
    <property type="molecule type" value="Genomic_DNA"/>
</dbReference>
<dbReference type="AlphaFoldDB" id="A0A858RR15"/>
<feature type="transmembrane region" description="Helical" evidence="1">
    <location>
        <begin position="317"/>
        <end position="342"/>
    </location>
</feature>
<keyword evidence="1" id="KW-0812">Transmembrane</keyword>
<keyword evidence="1" id="KW-1133">Transmembrane helix</keyword>
<keyword evidence="1" id="KW-0472">Membrane</keyword>
<feature type="chain" id="PRO_5032701081" evidence="2">
    <location>
        <begin position="20"/>
        <end position="378"/>
    </location>
</feature>
<feature type="transmembrane region" description="Helical" evidence="1">
    <location>
        <begin position="348"/>
        <end position="366"/>
    </location>
</feature>
<evidence type="ECO:0000313" key="4">
    <source>
        <dbReference type="Proteomes" id="UP000501812"/>
    </source>
</evidence>
<evidence type="ECO:0000256" key="1">
    <source>
        <dbReference type="SAM" id="Phobius"/>
    </source>
</evidence>
<dbReference type="InterPro" id="IPR032809">
    <property type="entry name" value="Put_HupE_UreJ"/>
</dbReference>
<dbReference type="Proteomes" id="UP000501812">
    <property type="component" value="Chromosome"/>
</dbReference>
<evidence type="ECO:0000313" key="3">
    <source>
        <dbReference type="EMBL" id="QJE98789.1"/>
    </source>
</evidence>
<name>A0A858RR15_9BACT</name>
<dbReference type="RefSeq" id="WP_169457276.1">
    <property type="nucleotide sequence ID" value="NZ_CP051774.1"/>
</dbReference>
<feature type="transmembrane region" description="Helical" evidence="1">
    <location>
        <begin position="283"/>
        <end position="305"/>
    </location>
</feature>
<dbReference type="Pfam" id="PF13795">
    <property type="entry name" value="HupE_UreJ_2"/>
    <property type="match status" value="1"/>
</dbReference>
<feature type="signal peptide" evidence="2">
    <location>
        <begin position="1"/>
        <end position="19"/>
    </location>
</feature>
<organism evidence="3 4">
    <name type="scientific">Luteolibacter luteus</name>
    <dbReference type="NCBI Taxonomy" id="2728835"/>
    <lineage>
        <taxon>Bacteria</taxon>
        <taxon>Pseudomonadati</taxon>
        <taxon>Verrucomicrobiota</taxon>
        <taxon>Verrucomicrobiia</taxon>
        <taxon>Verrucomicrobiales</taxon>
        <taxon>Verrucomicrobiaceae</taxon>
        <taxon>Luteolibacter</taxon>
    </lineage>
</organism>
<proteinExistence type="predicted"/>
<protein>
    <submittedName>
        <fullName evidence="3">HupE/UreJ family protein</fullName>
    </submittedName>
</protein>
<evidence type="ECO:0000256" key="2">
    <source>
        <dbReference type="SAM" id="SignalP"/>
    </source>
</evidence>
<gene>
    <name evidence="3" type="ORF">HHL09_24415</name>
</gene>
<keyword evidence="4" id="KW-1185">Reference proteome</keyword>